<keyword evidence="4" id="KW-1185">Reference proteome</keyword>
<dbReference type="RefSeq" id="WP_307255562.1">
    <property type="nucleotide sequence ID" value="NZ_JAUSTO010000033.1"/>
</dbReference>
<dbReference type="PROSITE" id="PS50943">
    <property type="entry name" value="HTH_CROC1"/>
    <property type="match status" value="1"/>
</dbReference>
<dbReference type="InterPro" id="IPR010982">
    <property type="entry name" value="Lambda_DNA-bd_dom_sf"/>
</dbReference>
<comment type="caution">
    <text evidence="3">The sequence shown here is derived from an EMBL/GenBank/DDBJ whole genome shotgun (WGS) entry which is preliminary data.</text>
</comment>
<gene>
    <name evidence="3" type="ORF">J2S20_002405</name>
</gene>
<keyword evidence="1 3" id="KW-0238">DNA-binding</keyword>
<evidence type="ECO:0000259" key="2">
    <source>
        <dbReference type="PROSITE" id="PS50943"/>
    </source>
</evidence>
<dbReference type="GO" id="GO:0003677">
    <property type="term" value="F:DNA binding"/>
    <property type="evidence" value="ECO:0007669"/>
    <property type="project" value="UniProtKB-KW"/>
</dbReference>
<sequence length="66" mass="7310">MERLRISLAAARVNAGMTQETVAKKLRVGKQTVVSWEKGETEPKVSQGLKLAKLYGISVDNIFFTD</sequence>
<proteinExistence type="predicted"/>
<dbReference type="CDD" id="cd00093">
    <property type="entry name" value="HTH_XRE"/>
    <property type="match status" value="1"/>
</dbReference>
<dbReference type="Proteomes" id="UP001241537">
    <property type="component" value="Unassembled WGS sequence"/>
</dbReference>
<reference evidence="3" key="1">
    <citation type="submission" date="2023-07" db="EMBL/GenBank/DDBJ databases">
        <title>Genomic Encyclopedia of Type Strains, Phase IV (KMG-IV): sequencing the most valuable type-strain genomes for metagenomic binning, comparative biology and taxonomic classification.</title>
        <authorList>
            <person name="Goeker M."/>
        </authorList>
    </citation>
    <scope>NUCLEOTIDE SEQUENCE</scope>
    <source>
        <strain evidence="3">DSM 19659</strain>
    </source>
</reference>
<dbReference type="SMART" id="SM00530">
    <property type="entry name" value="HTH_XRE"/>
    <property type="match status" value="1"/>
</dbReference>
<dbReference type="PANTHER" id="PTHR46558:SF4">
    <property type="entry name" value="DNA-BIDING PHAGE PROTEIN"/>
    <property type="match status" value="1"/>
</dbReference>
<evidence type="ECO:0000313" key="4">
    <source>
        <dbReference type="Proteomes" id="UP001241537"/>
    </source>
</evidence>
<accession>A0AAE4AL54</accession>
<dbReference type="SUPFAM" id="SSF47413">
    <property type="entry name" value="lambda repressor-like DNA-binding domains"/>
    <property type="match status" value="1"/>
</dbReference>
<name>A0AAE4AL54_9FIRM</name>
<protein>
    <submittedName>
        <fullName evidence="3">DNA-binding XRE family transcriptional regulator</fullName>
    </submittedName>
</protein>
<feature type="domain" description="HTH cro/C1-type" evidence="2">
    <location>
        <begin position="8"/>
        <end position="62"/>
    </location>
</feature>
<evidence type="ECO:0000256" key="1">
    <source>
        <dbReference type="ARBA" id="ARBA00023125"/>
    </source>
</evidence>
<organism evidence="3 4">
    <name type="scientific">Moryella indoligenes</name>
    <dbReference type="NCBI Taxonomy" id="371674"/>
    <lineage>
        <taxon>Bacteria</taxon>
        <taxon>Bacillati</taxon>
        <taxon>Bacillota</taxon>
        <taxon>Clostridia</taxon>
        <taxon>Lachnospirales</taxon>
        <taxon>Lachnospiraceae</taxon>
        <taxon>Moryella</taxon>
    </lineage>
</organism>
<dbReference type="InterPro" id="IPR001387">
    <property type="entry name" value="Cro/C1-type_HTH"/>
</dbReference>
<dbReference type="Pfam" id="PF01381">
    <property type="entry name" value="HTH_3"/>
    <property type="match status" value="1"/>
</dbReference>
<dbReference type="EMBL" id="JAUSTO010000033">
    <property type="protein sequence ID" value="MDQ0153683.1"/>
    <property type="molecule type" value="Genomic_DNA"/>
</dbReference>
<dbReference type="PANTHER" id="PTHR46558">
    <property type="entry name" value="TRACRIPTIONAL REGULATORY PROTEIN-RELATED-RELATED"/>
    <property type="match status" value="1"/>
</dbReference>
<evidence type="ECO:0000313" key="3">
    <source>
        <dbReference type="EMBL" id="MDQ0153683.1"/>
    </source>
</evidence>
<dbReference type="Gene3D" id="1.10.260.40">
    <property type="entry name" value="lambda repressor-like DNA-binding domains"/>
    <property type="match status" value="1"/>
</dbReference>
<dbReference type="AlphaFoldDB" id="A0AAE4AL54"/>